<dbReference type="PANTHER" id="PTHR43646">
    <property type="entry name" value="GLYCOSYLTRANSFERASE"/>
    <property type="match status" value="1"/>
</dbReference>
<evidence type="ECO:0000256" key="11">
    <source>
        <dbReference type="SAM" id="Phobius"/>
    </source>
</evidence>
<reference evidence="13 14" key="1">
    <citation type="submission" date="2019-11" db="EMBL/GenBank/DDBJ databases">
        <title>Genome sequences of 17 halophilic strains isolated from different environments.</title>
        <authorList>
            <person name="Furrow R.E."/>
        </authorList>
    </citation>
    <scope>NUCLEOTIDE SEQUENCE [LARGE SCALE GENOMIC DNA]</scope>
    <source>
        <strain evidence="13 14">22514_16_FS</strain>
    </source>
</reference>
<dbReference type="AlphaFoldDB" id="A0A6I5A5M0"/>
<organism evidence="13 14">
    <name type="scientific">Pontibacillus yanchengensis</name>
    <dbReference type="NCBI Taxonomy" id="462910"/>
    <lineage>
        <taxon>Bacteria</taxon>
        <taxon>Bacillati</taxon>
        <taxon>Bacillota</taxon>
        <taxon>Bacilli</taxon>
        <taxon>Bacillales</taxon>
        <taxon>Bacillaceae</taxon>
        <taxon>Pontibacillus</taxon>
    </lineage>
</organism>
<evidence type="ECO:0000256" key="3">
    <source>
        <dbReference type="ARBA" id="ARBA00022676"/>
    </source>
</evidence>
<dbReference type="Pfam" id="PF00535">
    <property type="entry name" value="Glycos_transf_2"/>
    <property type="match status" value="1"/>
</dbReference>
<dbReference type="PANTHER" id="PTHR43646:SF2">
    <property type="entry name" value="GLYCOSYLTRANSFERASE 2-LIKE DOMAIN-CONTAINING PROTEIN"/>
    <property type="match status" value="1"/>
</dbReference>
<evidence type="ECO:0000259" key="12">
    <source>
        <dbReference type="Pfam" id="PF00535"/>
    </source>
</evidence>
<comment type="caution">
    <text evidence="13">The sequence shown here is derived from an EMBL/GenBank/DDBJ whole genome shotgun (WGS) entry which is preliminary data.</text>
</comment>
<feature type="domain" description="Glycosyltransferase 2-like" evidence="12">
    <location>
        <begin position="42"/>
        <end position="164"/>
    </location>
</feature>
<name>A0A6I5A5M0_9BACI</name>
<dbReference type="CDD" id="cd00761">
    <property type="entry name" value="Glyco_tranf_GTA_type"/>
    <property type="match status" value="1"/>
</dbReference>
<sequence>MLILMIILAIFWMVALFDAYIGLSRIPRLETISSKPSNEKISLIMAAKNEQDTIEKSITSLIRQTYPNLELIIVNDRSTDDTGLIANLYATYENVKVHHVETLPDHWLGKNHALYQGYTLATGDYLIFTDADIEYQPDMIEKTFSLLLQEKASYVTVAPDLKAKGILLKGFIAYFLFGFGFFKRPWTANNDTSNKGGMGVGAFQLLSKQVYELVGTHKAMANRPDDDLYLGQQVKQNGHKQRLVTGLEHLKIEWYPTLRNAIKGLEKNTFAGLHYSWLLAIFAITGTLISQVLPFIVFFISDGLTKWLSLLVVVLIYALHSLTTEKLTTYSLPIVLLFPFEALVFTFTITRAVLLTYYRGGITWRGTFYPLSSLKKQKPK</sequence>
<keyword evidence="2" id="KW-1003">Cell membrane</keyword>
<dbReference type="GO" id="GO:0005886">
    <property type="term" value="C:plasma membrane"/>
    <property type="evidence" value="ECO:0007669"/>
    <property type="project" value="UniProtKB-SubCell"/>
</dbReference>
<keyword evidence="11" id="KW-0812">Transmembrane</keyword>
<feature type="transmembrane region" description="Helical" evidence="11">
    <location>
        <begin position="330"/>
        <end position="358"/>
    </location>
</feature>
<feature type="transmembrane region" description="Helical" evidence="11">
    <location>
        <begin position="307"/>
        <end position="324"/>
    </location>
</feature>
<feature type="transmembrane region" description="Helical" evidence="11">
    <location>
        <begin position="6"/>
        <end position="23"/>
    </location>
</feature>
<dbReference type="SUPFAM" id="SSF53448">
    <property type="entry name" value="Nucleotide-diphospho-sugar transferases"/>
    <property type="match status" value="1"/>
</dbReference>
<comment type="similarity">
    <text evidence="9">Belongs to the glycosyltransferase 2 family. CrtQ subfamily.</text>
</comment>
<keyword evidence="5" id="KW-0125">Carotenoid biosynthesis</keyword>
<evidence type="ECO:0000313" key="14">
    <source>
        <dbReference type="Proteomes" id="UP000468638"/>
    </source>
</evidence>
<keyword evidence="4 13" id="KW-0808">Transferase</keyword>
<keyword evidence="6 11" id="KW-0472">Membrane</keyword>
<dbReference type="EMBL" id="WMEQ01000019">
    <property type="protein sequence ID" value="MYL35617.1"/>
    <property type="molecule type" value="Genomic_DNA"/>
</dbReference>
<evidence type="ECO:0000256" key="2">
    <source>
        <dbReference type="ARBA" id="ARBA00022475"/>
    </source>
</evidence>
<evidence type="ECO:0000256" key="6">
    <source>
        <dbReference type="ARBA" id="ARBA00023136"/>
    </source>
</evidence>
<dbReference type="Proteomes" id="UP000468638">
    <property type="component" value="Unassembled WGS sequence"/>
</dbReference>
<feature type="transmembrane region" description="Helical" evidence="11">
    <location>
        <begin position="166"/>
        <end position="182"/>
    </location>
</feature>
<feature type="transmembrane region" description="Helical" evidence="11">
    <location>
        <begin position="275"/>
        <end position="300"/>
    </location>
</feature>
<evidence type="ECO:0000313" key="13">
    <source>
        <dbReference type="EMBL" id="MYL35617.1"/>
    </source>
</evidence>
<protein>
    <recommendedName>
        <fullName evidence="10">4,4'-diaponeurosporenoate glycosyltransferase</fullName>
    </recommendedName>
</protein>
<evidence type="ECO:0000256" key="7">
    <source>
        <dbReference type="ARBA" id="ARBA00037281"/>
    </source>
</evidence>
<comment type="subcellular location">
    <subcellularLocation>
        <location evidence="1">Cell membrane</location>
    </subcellularLocation>
</comment>
<evidence type="ECO:0000256" key="5">
    <source>
        <dbReference type="ARBA" id="ARBA00022746"/>
    </source>
</evidence>
<dbReference type="GO" id="GO:0016117">
    <property type="term" value="P:carotenoid biosynthetic process"/>
    <property type="evidence" value="ECO:0007669"/>
    <property type="project" value="UniProtKB-KW"/>
</dbReference>
<dbReference type="GO" id="GO:0016757">
    <property type="term" value="F:glycosyltransferase activity"/>
    <property type="evidence" value="ECO:0007669"/>
    <property type="project" value="UniProtKB-KW"/>
</dbReference>
<comment type="function">
    <text evidence="7">Catalyzes the glycosylation of 4,4'-diaponeurosporenoate, i.e. the esterification of glucose at the C1'' position with the carboxyl group of 4,4'-diaponeurosporenic acid, to form glycosyl-4,4'-diaponeurosporenoate. This is a step in the biosynthesis of staphyloxanthin, an orange pigment present in most staphylococci strains.</text>
</comment>
<dbReference type="Gene3D" id="3.90.550.10">
    <property type="entry name" value="Spore Coat Polysaccharide Biosynthesis Protein SpsA, Chain A"/>
    <property type="match status" value="1"/>
</dbReference>
<keyword evidence="3" id="KW-0328">Glycosyltransferase</keyword>
<dbReference type="InterPro" id="IPR029044">
    <property type="entry name" value="Nucleotide-diphossugar_trans"/>
</dbReference>
<gene>
    <name evidence="13" type="ORF">GLW05_18730</name>
</gene>
<proteinExistence type="inferred from homology"/>
<evidence type="ECO:0000256" key="10">
    <source>
        <dbReference type="ARBA" id="ARBA00040345"/>
    </source>
</evidence>
<comment type="pathway">
    <text evidence="8">Carotenoid biosynthesis; staphyloxanthin biosynthesis; staphyloxanthin from farnesyl diphosphate: step 4/5.</text>
</comment>
<dbReference type="InterPro" id="IPR001173">
    <property type="entry name" value="Glyco_trans_2-like"/>
</dbReference>
<evidence type="ECO:0000256" key="8">
    <source>
        <dbReference type="ARBA" id="ARBA00037904"/>
    </source>
</evidence>
<evidence type="ECO:0000256" key="9">
    <source>
        <dbReference type="ARBA" id="ARBA00038120"/>
    </source>
</evidence>
<evidence type="ECO:0000256" key="4">
    <source>
        <dbReference type="ARBA" id="ARBA00022679"/>
    </source>
</evidence>
<evidence type="ECO:0000256" key="1">
    <source>
        <dbReference type="ARBA" id="ARBA00004236"/>
    </source>
</evidence>
<keyword evidence="11" id="KW-1133">Transmembrane helix</keyword>
<accession>A0A6I5A5M0</accession>
<dbReference type="RefSeq" id="WP_160910148.1">
    <property type="nucleotide sequence ID" value="NZ_WMEQ01000019.1"/>
</dbReference>
<dbReference type="OrthoDB" id="9800276at2"/>